<sequence>MIQVSICWILKFQSSEANVVESFVVNAVRLVGVLNKLMNRESCVVRLHNRVRDLKNKKMKERRHYTIRILLSNLRNQQSSHSRPSSTAKRVSQLESLKTITSLSFLSNNIQNIVYQLSSLRIMSFRPVVTSTALAKHKVVRSEETTIRASLDRIHSPRLQVNKNSSWDILSA</sequence>
<dbReference type="Proteomes" id="UP000887563">
    <property type="component" value="Unplaced"/>
</dbReference>
<keyword evidence="1" id="KW-1185">Reference proteome</keyword>
<evidence type="ECO:0000313" key="2">
    <source>
        <dbReference type="WBParaSite" id="Minc3s00035g02065"/>
    </source>
</evidence>
<organism evidence="1 2">
    <name type="scientific">Meloidogyne incognita</name>
    <name type="common">Southern root-knot nematode worm</name>
    <name type="synonym">Oxyuris incognita</name>
    <dbReference type="NCBI Taxonomy" id="6306"/>
    <lineage>
        <taxon>Eukaryota</taxon>
        <taxon>Metazoa</taxon>
        <taxon>Ecdysozoa</taxon>
        <taxon>Nematoda</taxon>
        <taxon>Chromadorea</taxon>
        <taxon>Rhabditida</taxon>
        <taxon>Tylenchina</taxon>
        <taxon>Tylenchomorpha</taxon>
        <taxon>Tylenchoidea</taxon>
        <taxon>Meloidogynidae</taxon>
        <taxon>Meloidogyninae</taxon>
        <taxon>Meloidogyne</taxon>
        <taxon>Meloidogyne incognita group</taxon>
    </lineage>
</organism>
<protein>
    <submittedName>
        <fullName evidence="2">Uncharacterized protein</fullName>
    </submittedName>
</protein>
<dbReference type="AlphaFoldDB" id="A0A914KN26"/>
<evidence type="ECO:0000313" key="1">
    <source>
        <dbReference type="Proteomes" id="UP000887563"/>
    </source>
</evidence>
<name>A0A914KN26_MELIC</name>
<reference evidence="2" key="1">
    <citation type="submission" date="2022-11" db="UniProtKB">
        <authorList>
            <consortium name="WormBaseParasite"/>
        </authorList>
    </citation>
    <scope>IDENTIFICATION</scope>
</reference>
<proteinExistence type="predicted"/>
<dbReference type="WBParaSite" id="Minc3s00035g02065">
    <property type="protein sequence ID" value="Minc3s00035g02065"/>
    <property type="gene ID" value="Minc3s00035g02065"/>
</dbReference>
<accession>A0A914KN26</accession>